<dbReference type="OrthoDB" id="409763at2759"/>
<dbReference type="GO" id="GO:0005634">
    <property type="term" value="C:nucleus"/>
    <property type="evidence" value="ECO:0007669"/>
    <property type="project" value="UniProtKB-SubCell"/>
</dbReference>
<keyword evidence="5" id="KW-1185">Reference proteome</keyword>
<dbReference type="GO" id="GO:0003682">
    <property type="term" value="F:chromatin binding"/>
    <property type="evidence" value="ECO:0007669"/>
    <property type="project" value="TreeGrafter"/>
</dbReference>
<dbReference type="GO" id="GO:0008278">
    <property type="term" value="C:cohesin complex"/>
    <property type="evidence" value="ECO:0007669"/>
    <property type="project" value="InterPro"/>
</dbReference>
<keyword evidence="2" id="KW-0539">Nucleus</keyword>
<comment type="subcellular location">
    <subcellularLocation>
        <location evidence="1">Nucleus</location>
    </subcellularLocation>
</comment>
<evidence type="ECO:0000313" key="4">
    <source>
        <dbReference type="EMBL" id="VDN03334.1"/>
    </source>
</evidence>
<dbReference type="OMA" id="RYSECEI"/>
<dbReference type="WBParaSite" id="TCLT_0000603201-mRNA-1">
    <property type="protein sequence ID" value="TCLT_0000603201-mRNA-1"/>
    <property type="gene ID" value="TCLT_0000603201"/>
</dbReference>
<dbReference type="STRING" id="103827.A0A158RBZ5"/>
<dbReference type="PANTHER" id="PTHR12585:SF69">
    <property type="entry name" value="FI11703P"/>
    <property type="match status" value="1"/>
</dbReference>
<dbReference type="InterPro" id="IPR006910">
    <property type="entry name" value="Rad21_Rec8_N"/>
</dbReference>
<reference evidence="6" key="1">
    <citation type="submission" date="2016-04" db="UniProtKB">
        <authorList>
            <consortium name="WormBaseParasite"/>
        </authorList>
    </citation>
    <scope>IDENTIFICATION</scope>
</reference>
<evidence type="ECO:0000313" key="5">
    <source>
        <dbReference type="Proteomes" id="UP000276776"/>
    </source>
</evidence>
<dbReference type="AlphaFoldDB" id="A0A158RBZ5"/>
<dbReference type="PANTHER" id="PTHR12585">
    <property type="entry name" value="SCC1 / RAD21 FAMILY MEMBER"/>
    <property type="match status" value="1"/>
</dbReference>
<name>A0A158RBZ5_THECL</name>
<dbReference type="GO" id="GO:1990414">
    <property type="term" value="P:replication-born double-strand break repair via sister chromatid exchange"/>
    <property type="evidence" value="ECO:0007669"/>
    <property type="project" value="TreeGrafter"/>
</dbReference>
<accession>A0A158RBZ5</accession>
<dbReference type="Proteomes" id="UP000276776">
    <property type="component" value="Unassembled WGS sequence"/>
</dbReference>
<evidence type="ECO:0000256" key="1">
    <source>
        <dbReference type="ARBA" id="ARBA00004123"/>
    </source>
</evidence>
<dbReference type="Pfam" id="PF04825">
    <property type="entry name" value="Rad21_Rec8_N"/>
    <property type="match status" value="1"/>
</dbReference>
<sequence>MFYIPAILAKKMGQLSLICLLCPAVFRRIVFDTKWKPPRRVLLGINIQEACDMLHDKIPSGVGEIKFSLYLLSQLTYGIVLVVHKQGELLCRDVQAYIHTISPRGDADKNEKKRRRKRKSDSINLTEQDFVKLSPTSLDEEHMDIVLRQNAFTLNEDFPSPQLDMYTDDFGPLTERESSEMEAVLKGIKEIKFGEPGYEKDDVVIDSTSFASKRERLIRITKMITEKRLKSLNRDSEHDAKTVEPYQLDHLSSTELILSSMHSLEESVPRKKRRKQGVIIDNITEMTNVDFQAQLDCTADLLCTREEMIVQVAKHKVVTPQDLFQIHPVTLREHAKRHPSNFLSCDGMWNYEEPMKLRFREAMKLGPQEAPHVGSVSESIKRAAGVIMMEEQLIFGTRSENVEQARKSTYTTTPMASVMHTFDPSSRLKSESGPPPQKKRFSDLMKISVGSILGEIDDSNQSKRCMDNSLLTAGGARIIEMLSSLNIDPETSKLSISGNEELVSLQKISVAPILDQVAYETSVEKKELGGQLKISMAPILDETDHLGRRKKCMDNSLIAPIGTHLPSITEADQRDAQQDVPEENVPHSESVKISMMTNMKQLKVDLLDDETDEDNSILTYGQILTTSEFLRYLRRFIDSKGVSTVLFSELVRGSSRMCVVRAFTALLSALYFFIIRVGQLKNPVHYNVFKISFS</sequence>
<evidence type="ECO:0000313" key="6">
    <source>
        <dbReference type="WBParaSite" id="TCLT_0000603201-mRNA-1"/>
    </source>
</evidence>
<dbReference type="CDD" id="cd21747">
    <property type="entry name" value="Rad21_Rec8_M"/>
    <property type="match status" value="1"/>
</dbReference>
<evidence type="ECO:0000256" key="2">
    <source>
        <dbReference type="ARBA" id="ARBA00023242"/>
    </source>
</evidence>
<evidence type="ECO:0000259" key="3">
    <source>
        <dbReference type="Pfam" id="PF04825"/>
    </source>
</evidence>
<reference evidence="4 5" key="2">
    <citation type="submission" date="2018-11" db="EMBL/GenBank/DDBJ databases">
        <authorList>
            <consortium name="Pathogen Informatics"/>
        </authorList>
    </citation>
    <scope>NUCLEOTIDE SEQUENCE [LARGE SCALE GENOMIC DNA]</scope>
</reference>
<feature type="domain" description="Rad21/Rec8-like protein N-terminal" evidence="3">
    <location>
        <begin position="1"/>
        <end position="106"/>
    </location>
</feature>
<dbReference type="GO" id="GO:0007062">
    <property type="term" value="P:sister chromatid cohesion"/>
    <property type="evidence" value="ECO:0007669"/>
    <property type="project" value="InterPro"/>
</dbReference>
<proteinExistence type="predicted"/>
<dbReference type="InterPro" id="IPR039781">
    <property type="entry name" value="Rad21/Rec8-like"/>
</dbReference>
<protein>
    <submittedName>
        <fullName evidence="6">Rad21_Rec8_N domain-containing protein</fullName>
    </submittedName>
</protein>
<organism evidence="6">
    <name type="scientific">Thelazia callipaeda</name>
    <name type="common">Oriental eyeworm</name>
    <name type="synonym">Parasitic nematode</name>
    <dbReference type="NCBI Taxonomy" id="103827"/>
    <lineage>
        <taxon>Eukaryota</taxon>
        <taxon>Metazoa</taxon>
        <taxon>Ecdysozoa</taxon>
        <taxon>Nematoda</taxon>
        <taxon>Chromadorea</taxon>
        <taxon>Rhabditida</taxon>
        <taxon>Spirurina</taxon>
        <taxon>Spiruromorpha</taxon>
        <taxon>Thelazioidea</taxon>
        <taxon>Thelaziidae</taxon>
        <taxon>Thelazia</taxon>
    </lineage>
</organism>
<gene>
    <name evidence="4" type="ORF">TCLT_LOCUS6021</name>
</gene>
<dbReference type="EMBL" id="UYYF01004382">
    <property type="protein sequence ID" value="VDN03334.1"/>
    <property type="molecule type" value="Genomic_DNA"/>
</dbReference>